<evidence type="ECO:0000313" key="2">
    <source>
        <dbReference type="EMBL" id="GAA3765779.1"/>
    </source>
</evidence>
<comment type="caution">
    <text evidence="2">The sequence shown here is derived from an EMBL/GenBank/DDBJ whole genome shotgun (WGS) entry which is preliminary data.</text>
</comment>
<keyword evidence="1" id="KW-0732">Signal</keyword>
<dbReference type="Proteomes" id="UP001500748">
    <property type="component" value="Unassembled WGS sequence"/>
</dbReference>
<feature type="chain" id="PRO_5046734304" description="Lipoprotein" evidence="1">
    <location>
        <begin position="21"/>
        <end position="471"/>
    </location>
</feature>
<feature type="signal peptide" evidence="1">
    <location>
        <begin position="1"/>
        <end position="20"/>
    </location>
</feature>
<organism evidence="2 3">
    <name type="scientific">Flavobacterium ginsengiterrae</name>
    <dbReference type="NCBI Taxonomy" id="871695"/>
    <lineage>
        <taxon>Bacteria</taxon>
        <taxon>Pseudomonadati</taxon>
        <taxon>Bacteroidota</taxon>
        <taxon>Flavobacteriia</taxon>
        <taxon>Flavobacteriales</taxon>
        <taxon>Flavobacteriaceae</taxon>
        <taxon>Flavobacterium</taxon>
    </lineage>
</organism>
<accession>A0ABP7GHA4</accession>
<protein>
    <recommendedName>
        <fullName evidence="4">Lipoprotein</fullName>
    </recommendedName>
</protein>
<reference evidence="3" key="1">
    <citation type="journal article" date="2019" name="Int. J. Syst. Evol. Microbiol.">
        <title>The Global Catalogue of Microorganisms (GCM) 10K type strain sequencing project: providing services to taxonomists for standard genome sequencing and annotation.</title>
        <authorList>
            <consortium name="The Broad Institute Genomics Platform"/>
            <consortium name="The Broad Institute Genome Sequencing Center for Infectious Disease"/>
            <person name="Wu L."/>
            <person name="Ma J."/>
        </authorList>
    </citation>
    <scope>NUCLEOTIDE SEQUENCE [LARGE SCALE GENOMIC DNA]</scope>
    <source>
        <strain evidence="3">JCM 17337</strain>
    </source>
</reference>
<keyword evidence="3" id="KW-1185">Reference proteome</keyword>
<gene>
    <name evidence="2" type="ORF">GCM10022423_17800</name>
</gene>
<evidence type="ECO:0008006" key="4">
    <source>
        <dbReference type="Google" id="ProtNLM"/>
    </source>
</evidence>
<name>A0ABP7GHA4_9FLAO</name>
<dbReference type="PROSITE" id="PS51257">
    <property type="entry name" value="PROKAR_LIPOPROTEIN"/>
    <property type="match status" value="1"/>
</dbReference>
<dbReference type="RefSeq" id="WP_345143151.1">
    <property type="nucleotide sequence ID" value="NZ_BAABDU010000003.1"/>
</dbReference>
<sequence>MIKKLLLLSVILSQFAISCSSDEITPETEPEVVVPEKPEPEKTLEEQIAELLKKSYSELTPAQQKTKFEAEANEMLAQLDKTKSSGAIEALGNLTRLLSLNHIDIFEGKNDNKAEDILTVSGVYGIYTWNNTNKIWVKTASTTELKFVFPAKVSQTANNAVFSAKSVSSDVKVKLKDFYGNWSYDDKTKQWILSDTVNDYYFLPSSSDGILTIDNIQAATLSQTAKYSNGKEVPNEAAFKMVLNDGYTWEISGAKASPNTAKASLTYNGKNLISFNAGSTAEIDKLLDNDELIQYRGKANGLINILDNFVIVADMNLATEAADKEALYKNNTRPAYPDYYDPKSDFKAHAVASNAYELKISEGLAANFNKNINLSLVSKKDGTKIATIVQHSKKDGEYTFSIPVWITNPWSNESYWGYDGTNPEFTQPYLEEVYYLKFNDNTEVEMSVYFSEGFDTLQAKFQDFILSFDKK</sequence>
<evidence type="ECO:0000313" key="3">
    <source>
        <dbReference type="Proteomes" id="UP001500748"/>
    </source>
</evidence>
<evidence type="ECO:0000256" key="1">
    <source>
        <dbReference type="SAM" id="SignalP"/>
    </source>
</evidence>
<dbReference type="EMBL" id="BAABDU010000003">
    <property type="protein sequence ID" value="GAA3765779.1"/>
    <property type="molecule type" value="Genomic_DNA"/>
</dbReference>
<proteinExistence type="predicted"/>